<dbReference type="Proteomes" id="UP000241912">
    <property type="component" value="Unassembled WGS sequence"/>
</dbReference>
<organism evidence="1 2">
    <name type="scientific">Nitrosomonas supralitoralis</name>
    <dbReference type="NCBI Taxonomy" id="2116706"/>
    <lineage>
        <taxon>Bacteria</taxon>
        <taxon>Pseudomonadati</taxon>
        <taxon>Pseudomonadota</taxon>
        <taxon>Betaproteobacteria</taxon>
        <taxon>Nitrosomonadales</taxon>
        <taxon>Nitrosomonadaceae</taxon>
        <taxon>Nitrosomonas</taxon>
    </lineage>
</organism>
<keyword evidence="2" id="KW-1185">Reference proteome</keyword>
<comment type="caution">
    <text evidence="1">The sequence shown here is derived from an EMBL/GenBank/DDBJ whole genome shotgun (WGS) entry which is preliminary data.</text>
</comment>
<reference evidence="1 2" key="1">
    <citation type="submission" date="2018-03" db="EMBL/GenBank/DDBJ databases">
        <title>Draft genome of Nitrosomonas supralitoralis APG5.</title>
        <authorList>
            <person name="Urakawa H."/>
            <person name="Lopez J.V."/>
        </authorList>
    </citation>
    <scope>NUCLEOTIDE SEQUENCE [LARGE SCALE GENOMIC DNA]</scope>
    <source>
        <strain evidence="1 2">APG5</strain>
    </source>
</reference>
<name>A0A2P7NYA5_9PROT</name>
<gene>
    <name evidence="1" type="ORF">C7H79_02370</name>
</gene>
<evidence type="ECO:0000313" key="2">
    <source>
        <dbReference type="Proteomes" id="UP000241912"/>
    </source>
</evidence>
<evidence type="ECO:0000313" key="1">
    <source>
        <dbReference type="EMBL" id="PSJ18451.1"/>
    </source>
</evidence>
<protein>
    <submittedName>
        <fullName evidence="1">Uncharacterized protein</fullName>
    </submittedName>
</protein>
<dbReference type="AlphaFoldDB" id="A0A2P7NYA5"/>
<accession>A0A2P7NYA5</accession>
<dbReference type="EMBL" id="PXXU01000005">
    <property type="protein sequence ID" value="PSJ18451.1"/>
    <property type="molecule type" value="Genomic_DNA"/>
</dbReference>
<sequence>MIIIEDSDCTTNESIQIEMIRAWLHKIGEPEEDHFIVLDKCKRDPEAVQYFYRHATGEFLIK</sequence>
<proteinExistence type="predicted"/>